<dbReference type="Proteomes" id="UP000515154">
    <property type="component" value="Unplaced"/>
</dbReference>
<dbReference type="GO" id="GO:0005109">
    <property type="term" value="F:frizzled binding"/>
    <property type="evidence" value="ECO:0007669"/>
    <property type="project" value="TreeGrafter"/>
</dbReference>
<evidence type="ECO:0000256" key="4">
    <source>
        <dbReference type="ARBA" id="ARBA00022525"/>
    </source>
</evidence>
<reference evidence="10" key="1">
    <citation type="submission" date="2025-08" db="UniProtKB">
        <authorList>
            <consortium name="RefSeq"/>
        </authorList>
    </citation>
    <scope>IDENTIFICATION</scope>
</reference>
<comment type="function">
    <text evidence="8">Ligand for members of the frizzled family of seven transmembrane receptors.</text>
</comment>
<organism evidence="9 10">
    <name type="scientific">Octopus sinensis</name>
    <name type="common">East Asian common octopus</name>
    <dbReference type="NCBI Taxonomy" id="2607531"/>
    <lineage>
        <taxon>Eukaryota</taxon>
        <taxon>Metazoa</taxon>
        <taxon>Spiralia</taxon>
        <taxon>Lophotrochozoa</taxon>
        <taxon>Mollusca</taxon>
        <taxon>Cephalopoda</taxon>
        <taxon>Coleoidea</taxon>
        <taxon>Octopodiformes</taxon>
        <taxon>Octopoda</taxon>
        <taxon>Incirrata</taxon>
        <taxon>Octopodidae</taxon>
        <taxon>Octopus</taxon>
    </lineage>
</organism>
<evidence type="ECO:0000256" key="5">
    <source>
        <dbReference type="ARBA" id="ARBA00022530"/>
    </source>
</evidence>
<evidence type="ECO:0000313" key="10">
    <source>
        <dbReference type="RefSeq" id="XP_029654969.1"/>
    </source>
</evidence>
<proteinExistence type="inferred from homology"/>
<protein>
    <recommendedName>
        <fullName evidence="8">Protein Wnt</fullName>
    </recommendedName>
</protein>
<sequence length="339" mass="38594">MSRIPREIIQTNDLLSVARQIQSYCSPTFGLEEYQSEICRKNPSHIQILIKASKLALTECQRIFKNDRWQCNPQTRGNQSLFSYILNYRNEHCNSSLANKETAFLNALSTAALHYTLAEDCKEGRLPRDCGCSIGPPSEYMHGEWAWKGCGDNVEYGEEFSRLFTQGGKKSEYDLVRRRNCGIGIKVVKETTTVHCDCLGKGGKCEAKTCWQKLPAFQVVGNRIQELYDSAVQVVEVGGGLRTHFPTDVMREDTLVYVEGSPNYCERFEDYGIEGVVGRECNPKNESRLDLPYCHKLCCGRGFERQEITKAENCNCRFVWCCRVECDTCTTTKVAYYCL</sequence>
<dbReference type="InterPro" id="IPR005817">
    <property type="entry name" value="Wnt"/>
</dbReference>
<dbReference type="KEGG" id="osn:115228539"/>
<gene>
    <name evidence="10" type="primary">LOC115228539</name>
</gene>
<dbReference type="SMART" id="SM00097">
    <property type="entry name" value="WNT1"/>
    <property type="match status" value="1"/>
</dbReference>
<accession>A0A6P7TRW6</accession>
<dbReference type="AlphaFoldDB" id="A0A6P7TRW6"/>
<evidence type="ECO:0000256" key="2">
    <source>
        <dbReference type="ARBA" id="ARBA00005683"/>
    </source>
</evidence>
<dbReference type="GO" id="GO:0045165">
    <property type="term" value="P:cell fate commitment"/>
    <property type="evidence" value="ECO:0007669"/>
    <property type="project" value="TreeGrafter"/>
</dbReference>
<dbReference type="GO" id="GO:0005615">
    <property type="term" value="C:extracellular space"/>
    <property type="evidence" value="ECO:0007669"/>
    <property type="project" value="TreeGrafter"/>
</dbReference>
<dbReference type="PANTHER" id="PTHR12027:SF97">
    <property type="entry name" value="PROTEIN WNT-4"/>
    <property type="match status" value="1"/>
</dbReference>
<keyword evidence="5" id="KW-0272">Extracellular matrix</keyword>
<dbReference type="GO" id="GO:0060070">
    <property type="term" value="P:canonical Wnt signaling pathway"/>
    <property type="evidence" value="ECO:0007669"/>
    <property type="project" value="TreeGrafter"/>
</dbReference>
<evidence type="ECO:0000313" key="9">
    <source>
        <dbReference type="Proteomes" id="UP000515154"/>
    </source>
</evidence>
<dbReference type="InterPro" id="IPR043158">
    <property type="entry name" value="Wnt_C"/>
</dbReference>
<dbReference type="GO" id="GO:0030182">
    <property type="term" value="P:neuron differentiation"/>
    <property type="evidence" value="ECO:0007669"/>
    <property type="project" value="TreeGrafter"/>
</dbReference>
<dbReference type="PANTHER" id="PTHR12027">
    <property type="entry name" value="WNT RELATED"/>
    <property type="match status" value="1"/>
</dbReference>
<dbReference type="RefSeq" id="XP_029654969.1">
    <property type="nucleotide sequence ID" value="XM_029799109.1"/>
</dbReference>
<dbReference type="Gene3D" id="3.30.2460.20">
    <property type="match status" value="1"/>
</dbReference>
<keyword evidence="4" id="KW-0964">Secreted</keyword>
<evidence type="ECO:0000256" key="7">
    <source>
        <dbReference type="ARBA" id="ARBA00023157"/>
    </source>
</evidence>
<name>A0A6P7TRW6_9MOLL</name>
<dbReference type="Pfam" id="PF00110">
    <property type="entry name" value="wnt"/>
    <property type="match status" value="1"/>
</dbReference>
<keyword evidence="7" id="KW-1015">Disulfide bond</keyword>
<dbReference type="CDD" id="cd13113">
    <property type="entry name" value="Wnt"/>
    <property type="match status" value="1"/>
</dbReference>
<dbReference type="GO" id="GO:0005125">
    <property type="term" value="F:cytokine activity"/>
    <property type="evidence" value="ECO:0007669"/>
    <property type="project" value="TreeGrafter"/>
</dbReference>
<evidence type="ECO:0000256" key="3">
    <source>
        <dbReference type="ARBA" id="ARBA00022473"/>
    </source>
</evidence>
<keyword evidence="6 8" id="KW-0879">Wnt signaling pathway</keyword>
<keyword evidence="9" id="KW-1185">Reference proteome</keyword>
<evidence type="ECO:0000256" key="8">
    <source>
        <dbReference type="RuleBase" id="RU003500"/>
    </source>
</evidence>
<comment type="similarity">
    <text evidence="2 8">Belongs to the Wnt family.</text>
</comment>
<comment type="subcellular location">
    <subcellularLocation>
        <location evidence="1 8">Secreted</location>
        <location evidence="1 8">Extracellular space</location>
        <location evidence="1 8">Extracellular matrix</location>
    </subcellularLocation>
</comment>
<evidence type="ECO:0000256" key="1">
    <source>
        <dbReference type="ARBA" id="ARBA00004498"/>
    </source>
</evidence>
<evidence type="ECO:0000256" key="6">
    <source>
        <dbReference type="ARBA" id="ARBA00022687"/>
    </source>
</evidence>
<keyword evidence="3 8" id="KW-0217">Developmental protein</keyword>
<dbReference type="PRINTS" id="PR01349">
    <property type="entry name" value="WNTPROTEIN"/>
</dbReference>